<dbReference type="InterPro" id="IPR006639">
    <property type="entry name" value="Preselin/SPP"/>
</dbReference>
<evidence type="ECO:0000256" key="5">
    <source>
        <dbReference type="ARBA" id="ARBA00022989"/>
    </source>
</evidence>
<feature type="transmembrane region" description="Helical" evidence="7">
    <location>
        <begin position="310"/>
        <end position="332"/>
    </location>
</feature>
<evidence type="ECO:0000256" key="1">
    <source>
        <dbReference type="ARBA" id="ARBA00004127"/>
    </source>
</evidence>
<evidence type="ECO:0000256" key="7">
    <source>
        <dbReference type="SAM" id="Phobius"/>
    </source>
</evidence>
<proteinExistence type="inferred from homology"/>
<sequence>MGLNGNEVSDTQYHYLVAILDSSHLLTFLISLVLIIYGSFRGISLENERNLEKERNKENEVCKESSILGSHTIESSEAICFPLAASASLLFMFFLFDSLQMVFALLMAVLATMACSFLLLPACIFVLGLFFNPHRRLILPLVGCFTSAELLSLVSSFYIVLLWVFTGNWILMDTLSMALCTTMIALVQVPSLKVSVLLMLGLLAYDVFWVFLSERIFNVNVMVNVATRQASNPVTLITNQLNMENVVHPPNLLSLPATIMFPSSKHDGQFSILGLGDIVIPGLLLCFLLKFYYNKSVFINGSTAKFKPMYFMSSLIGYLLGLVLATVASDVYHVAQPALLYLVPFTVLPLVVQAYIKGDLKAMWNHPTSLKHPASISSKHII</sequence>
<feature type="transmembrane region" description="Helical" evidence="7">
    <location>
        <begin position="270"/>
        <end position="289"/>
    </location>
</feature>
<feature type="transmembrane region" description="Helical" evidence="7">
    <location>
        <begin position="78"/>
        <end position="96"/>
    </location>
</feature>
<evidence type="ECO:0000313" key="8">
    <source>
        <dbReference type="Proteomes" id="UP001652625"/>
    </source>
</evidence>
<keyword evidence="6 7" id="KW-0472">Membrane</keyword>
<feature type="transmembrane region" description="Helical" evidence="7">
    <location>
        <begin position="169"/>
        <end position="187"/>
    </location>
</feature>
<gene>
    <name evidence="9" type="primary">LOC101239919</name>
</gene>
<organism evidence="8 9">
    <name type="scientific">Hydra vulgaris</name>
    <name type="common">Hydra</name>
    <name type="synonym">Hydra attenuata</name>
    <dbReference type="NCBI Taxonomy" id="6087"/>
    <lineage>
        <taxon>Eukaryota</taxon>
        <taxon>Metazoa</taxon>
        <taxon>Cnidaria</taxon>
        <taxon>Hydrozoa</taxon>
        <taxon>Hydroidolina</taxon>
        <taxon>Anthoathecata</taxon>
        <taxon>Aplanulata</taxon>
        <taxon>Hydridae</taxon>
        <taxon>Hydra</taxon>
    </lineage>
</organism>
<evidence type="ECO:0000256" key="4">
    <source>
        <dbReference type="ARBA" id="ARBA00022801"/>
    </source>
</evidence>
<evidence type="ECO:0000256" key="2">
    <source>
        <dbReference type="ARBA" id="ARBA00006859"/>
    </source>
</evidence>
<keyword evidence="5 7" id="KW-1133">Transmembrane helix</keyword>
<comment type="similarity">
    <text evidence="2">Belongs to the peptidase A22B family.</text>
</comment>
<keyword evidence="3 7" id="KW-0812">Transmembrane</keyword>
<dbReference type="PANTHER" id="PTHR12174">
    <property type="entry name" value="SIGNAL PEPTIDE PEPTIDASE"/>
    <property type="match status" value="1"/>
</dbReference>
<accession>A0ABM4CQ20</accession>
<feature type="transmembrane region" description="Helical" evidence="7">
    <location>
        <begin position="137"/>
        <end position="163"/>
    </location>
</feature>
<keyword evidence="4" id="KW-0378">Hydrolase</keyword>
<feature type="transmembrane region" description="Helical" evidence="7">
    <location>
        <begin position="102"/>
        <end position="130"/>
    </location>
</feature>
<dbReference type="InterPro" id="IPR007369">
    <property type="entry name" value="Peptidase_A22B_SPP"/>
</dbReference>
<dbReference type="SMART" id="SM00730">
    <property type="entry name" value="PSN"/>
    <property type="match status" value="1"/>
</dbReference>
<dbReference type="Proteomes" id="UP001652625">
    <property type="component" value="Chromosome 10"/>
</dbReference>
<dbReference type="GeneID" id="101239919"/>
<protein>
    <submittedName>
        <fullName evidence="9">Signal peptide peptidase-like 3 isoform X2</fullName>
    </submittedName>
</protein>
<evidence type="ECO:0000256" key="6">
    <source>
        <dbReference type="ARBA" id="ARBA00023136"/>
    </source>
</evidence>
<dbReference type="RefSeq" id="XP_065663939.1">
    <property type="nucleotide sequence ID" value="XM_065807867.1"/>
</dbReference>
<reference evidence="9" key="1">
    <citation type="submission" date="2025-08" db="UniProtKB">
        <authorList>
            <consortium name="RefSeq"/>
        </authorList>
    </citation>
    <scope>IDENTIFICATION</scope>
</reference>
<dbReference type="PANTHER" id="PTHR12174:SF22">
    <property type="entry name" value="SIGNAL PEPTIDE PEPTIDASE-LIKE 3"/>
    <property type="match status" value="1"/>
</dbReference>
<dbReference type="Pfam" id="PF04258">
    <property type="entry name" value="Peptidase_A22B"/>
    <property type="match status" value="1"/>
</dbReference>
<feature type="transmembrane region" description="Helical" evidence="7">
    <location>
        <begin position="12"/>
        <end position="40"/>
    </location>
</feature>
<feature type="transmembrane region" description="Helical" evidence="7">
    <location>
        <begin position="194"/>
        <end position="212"/>
    </location>
</feature>
<keyword evidence="8" id="KW-1185">Reference proteome</keyword>
<evidence type="ECO:0000313" key="9">
    <source>
        <dbReference type="RefSeq" id="XP_065663939.1"/>
    </source>
</evidence>
<feature type="transmembrane region" description="Helical" evidence="7">
    <location>
        <begin position="338"/>
        <end position="356"/>
    </location>
</feature>
<evidence type="ECO:0000256" key="3">
    <source>
        <dbReference type="ARBA" id="ARBA00022692"/>
    </source>
</evidence>
<comment type="subcellular location">
    <subcellularLocation>
        <location evidence="1">Endomembrane system</location>
        <topology evidence="1">Multi-pass membrane protein</topology>
    </subcellularLocation>
</comment>
<name>A0ABM4CQ20_HYDVU</name>